<sequence>MKNLFKMYRDWKNRKFVEKINKVYFKQDNAGNLFMEGSLHVYGKNNGIITSWMDKSKEDVKNSLAHRLS</sequence>
<reference evidence="1" key="1">
    <citation type="submission" date="2019-11" db="EMBL/GenBank/DDBJ databases">
        <authorList>
            <person name="Feng L."/>
        </authorList>
    </citation>
    <scope>NUCLEOTIDE SEQUENCE</scope>
    <source>
        <strain evidence="1">BvulgatusLFYP11</strain>
    </source>
</reference>
<organism evidence="1">
    <name type="scientific">Phocaeicola vulgatus</name>
    <name type="common">Bacteroides vulgatus</name>
    <dbReference type="NCBI Taxonomy" id="821"/>
    <lineage>
        <taxon>Bacteria</taxon>
        <taxon>Pseudomonadati</taxon>
        <taxon>Bacteroidota</taxon>
        <taxon>Bacteroidia</taxon>
        <taxon>Bacteroidales</taxon>
        <taxon>Bacteroidaceae</taxon>
        <taxon>Phocaeicola</taxon>
    </lineage>
</organism>
<gene>
    <name evidence="1" type="ORF">BVLFYP11_03051</name>
</gene>
<accession>A0A6N2VTX4</accession>
<evidence type="ECO:0000313" key="1">
    <source>
        <dbReference type="EMBL" id="VYT33899.1"/>
    </source>
</evidence>
<protein>
    <submittedName>
        <fullName evidence="1">Uncharacterized protein</fullName>
    </submittedName>
</protein>
<dbReference type="AlphaFoldDB" id="A0A6N2VTX4"/>
<dbReference type="EMBL" id="CACRTA010000033">
    <property type="protein sequence ID" value="VYT33899.1"/>
    <property type="molecule type" value="Genomic_DNA"/>
</dbReference>
<name>A0A6N2VTX4_PHOVU</name>
<proteinExistence type="predicted"/>